<dbReference type="PANTHER" id="PTHR44591:SF3">
    <property type="entry name" value="RESPONSE REGULATORY DOMAIN-CONTAINING PROTEIN"/>
    <property type="match status" value="1"/>
</dbReference>
<keyword evidence="10 14" id="KW-0238">DNA-binding</keyword>
<comment type="subcellular location">
    <subcellularLocation>
        <location evidence="1 14">Cytoplasm</location>
    </subcellularLocation>
</comment>
<evidence type="ECO:0000256" key="14">
    <source>
        <dbReference type="PIRNR" id="PIRNR002937"/>
    </source>
</evidence>
<dbReference type="SUPFAM" id="SSF46894">
    <property type="entry name" value="C-terminal effector domain of the bipartite response regulators"/>
    <property type="match status" value="1"/>
</dbReference>
<dbReference type="SMART" id="SM00448">
    <property type="entry name" value="REC"/>
    <property type="match status" value="1"/>
</dbReference>
<dbReference type="NCBIfam" id="TIGR02875">
    <property type="entry name" value="spore_0_A"/>
    <property type="match status" value="1"/>
</dbReference>
<evidence type="ECO:0000256" key="6">
    <source>
        <dbReference type="ARBA" id="ARBA00022837"/>
    </source>
</evidence>
<dbReference type="InterPro" id="IPR036388">
    <property type="entry name" value="WH-like_DNA-bd_sf"/>
</dbReference>
<evidence type="ECO:0000256" key="5">
    <source>
        <dbReference type="ARBA" id="ARBA00022553"/>
    </source>
</evidence>
<sequence>MKKFKVLIADAQNEVRRQLVKALKDDQSIEIVGETDNGKEAYELYTDHNPDIVLFELLLPVYDGYTLLEKMQQSAKNSKTMYIIITSINKDILISEALNRGVNYVIMKPFDCNIMAEKIKKVYLRMNEILKENKSMPDYNTDDLSICAKSGTIPRMDTIISNKLNEIGVPARLKGYRYMITAVKEVISNEDALEGVTKVLYPDVAKKHNSTPQRVEKAIRHAIEVAWSVEDAYNNGSKDKYSVRYKKGRPTNSEFIAQISREIRQSA</sequence>
<evidence type="ECO:0000256" key="7">
    <source>
        <dbReference type="ARBA" id="ARBA00022969"/>
    </source>
</evidence>
<dbReference type="PROSITE" id="PS50110">
    <property type="entry name" value="RESPONSE_REGULATORY"/>
    <property type="match status" value="1"/>
</dbReference>
<dbReference type="Gene3D" id="3.40.50.2300">
    <property type="match status" value="1"/>
</dbReference>
<gene>
    <name evidence="17" type="primary">spo0A</name>
    <name evidence="17" type="ORF">H8S00_06890</name>
</gene>
<dbReference type="PIRSF" id="PIRSF002937">
    <property type="entry name" value="Res_reg_Spo0A"/>
    <property type="match status" value="1"/>
</dbReference>
<feature type="domain" description="Response regulatory" evidence="16">
    <location>
        <begin position="5"/>
        <end position="123"/>
    </location>
</feature>
<dbReference type="InterPro" id="IPR014879">
    <property type="entry name" value="Spo0A_C"/>
</dbReference>
<keyword evidence="6 14" id="KW-0106">Calcium</keyword>
<keyword evidence="8 14" id="KW-0902">Two-component regulatory system</keyword>
<dbReference type="InterPro" id="IPR012052">
    <property type="entry name" value="Spore_0_A"/>
</dbReference>
<keyword evidence="11 14" id="KW-0010">Activator</keyword>
<evidence type="ECO:0000259" key="16">
    <source>
        <dbReference type="PROSITE" id="PS50110"/>
    </source>
</evidence>
<evidence type="ECO:0000256" key="9">
    <source>
        <dbReference type="ARBA" id="ARBA00023015"/>
    </source>
</evidence>
<evidence type="ECO:0000313" key="17">
    <source>
        <dbReference type="EMBL" id="MBC5667704.1"/>
    </source>
</evidence>
<dbReference type="InterPro" id="IPR050595">
    <property type="entry name" value="Bact_response_regulator"/>
</dbReference>
<evidence type="ECO:0000256" key="10">
    <source>
        <dbReference type="ARBA" id="ARBA00023125"/>
    </source>
</evidence>
<evidence type="ECO:0000256" key="12">
    <source>
        <dbReference type="ARBA" id="ARBA00023163"/>
    </source>
</evidence>
<evidence type="ECO:0000256" key="8">
    <source>
        <dbReference type="ARBA" id="ARBA00023012"/>
    </source>
</evidence>
<dbReference type="Gene3D" id="1.10.10.10">
    <property type="entry name" value="Winged helix-like DNA-binding domain superfamily/Winged helix DNA-binding domain"/>
    <property type="match status" value="1"/>
</dbReference>
<dbReference type="EMBL" id="JACOOZ010000004">
    <property type="protein sequence ID" value="MBC5667704.1"/>
    <property type="molecule type" value="Genomic_DNA"/>
</dbReference>
<organism evidence="17 18">
    <name type="scientific">Eubacterium segne</name>
    <dbReference type="NCBI Taxonomy" id="2763045"/>
    <lineage>
        <taxon>Bacteria</taxon>
        <taxon>Bacillati</taxon>
        <taxon>Bacillota</taxon>
        <taxon>Clostridia</taxon>
        <taxon>Eubacteriales</taxon>
        <taxon>Eubacteriaceae</taxon>
        <taxon>Eubacterium</taxon>
    </lineage>
</organism>
<keyword evidence="3 14" id="KW-0963">Cytoplasm</keyword>
<keyword evidence="4 14" id="KW-0678">Repressor</keyword>
<dbReference type="InterPro" id="IPR016032">
    <property type="entry name" value="Sig_transdc_resp-reg_C-effctor"/>
</dbReference>
<keyword evidence="9 14" id="KW-0805">Transcription regulation</keyword>
<evidence type="ECO:0000313" key="18">
    <source>
        <dbReference type="Proteomes" id="UP000597877"/>
    </source>
</evidence>
<proteinExistence type="predicted"/>
<comment type="function">
    <text evidence="13 14">May play the central regulatory role in sporulation. It may be an element of the effector pathway responsible for the activation of sporulation genes in response to nutritional stress. Spo0A may act in concert with spo0H (a sigma factor) to control the expression of some genes that are critical to the sporulation process.</text>
</comment>
<dbReference type="SUPFAM" id="SSF52172">
    <property type="entry name" value="CheY-like"/>
    <property type="match status" value="1"/>
</dbReference>
<evidence type="ECO:0000256" key="15">
    <source>
        <dbReference type="PROSITE-ProRule" id="PRU00169"/>
    </source>
</evidence>
<keyword evidence="18" id="KW-1185">Reference proteome</keyword>
<comment type="cofactor">
    <cofactor evidence="14">
        <name>Ca(2+)</name>
        <dbReference type="ChEBI" id="CHEBI:29108"/>
    </cofactor>
    <text evidence="14">Binds 1 Ca(2+) ion per subunit.</text>
</comment>
<evidence type="ECO:0000256" key="1">
    <source>
        <dbReference type="ARBA" id="ARBA00004496"/>
    </source>
</evidence>
<evidence type="ECO:0000256" key="2">
    <source>
        <dbReference type="ARBA" id="ARBA00018672"/>
    </source>
</evidence>
<protein>
    <recommendedName>
        <fullName evidence="2 14">Stage 0 sporulation protein A homolog</fullName>
    </recommendedName>
</protein>
<keyword evidence="12 14" id="KW-0804">Transcription</keyword>
<evidence type="ECO:0000256" key="13">
    <source>
        <dbReference type="ARBA" id="ARBA00024867"/>
    </source>
</evidence>
<dbReference type="Pfam" id="PF08769">
    <property type="entry name" value="Spo0A_C"/>
    <property type="match status" value="1"/>
</dbReference>
<dbReference type="InterPro" id="IPR011006">
    <property type="entry name" value="CheY-like_superfamily"/>
</dbReference>
<keyword evidence="14" id="KW-0479">Metal-binding</keyword>
<dbReference type="Pfam" id="PF00072">
    <property type="entry name" value="Response_reg"/>
    <property type="match status" value="1"/>
</dbReference>
<comment type="caution">
    <text evidence="15">Lacks conserved residue(s) required for the propagation of feature annotation.</text>
</comment>
<keyword evidence="5" id="KW-0597">Phosphoprotein</keyword>
<evidence type="ECO:0000256" key="11">
    <source>
        <dbReference type="ARBA" id="ARBA00023159"/>
    </source>
</evidence>
<dbReference type="Proteomes" id="UP000597877">
    <property type="component" value="Unassembled WGS sequence"/>
</dbReference>
<dbReference type="InterPro" id="IPR001789">
    <property type="entry name" value="Sig_transdc_resp-reg_receiver"/>
</dbReference>
<reference evidence="17 18" key="1">
    <citation type="submission" date="2020-08" db="EMBL/GenBank/DDBJ databases">
        <title>Genome public.</title>
        <authorList>
            <person name="Liu C."/>
            <person name="Sun Q."/>
        </authorList>
    </citation>
    <scope>NUCLEOTIDE SEQUENCE [LARGE SCALE GENOMIC DNA]</scope>
    <source>
        <strain evidence="17 18">BX4</strain>
    </source>
</reference>
<keyword evidence="7 14" id="KW-0749">Sporulation</keyword>
<evidence type="ECO:0000256" key="4">
    <source>
        <dbReference type="ARBA" id="ARBA00022491"/>
    </source>
</evidence>
<comment type="caution">
    <text evidence="17">The sequence shown here is derived from an EMBL/GenBank/DDBJ whole genome shotgun (WGS) entry which is preliminary data.</text>
</comment>
<name>A0ABR7F261_9FIRM</name>
<dbReference type="RefSeq" id="WP_118589488.1">
    <property type="nucleotide sequence ID" value="NZ_JACOOZ010000004.1"/>
</dbReference>
<evidence type="ECO:0000256" key="3">
    <source>
        <dbReference type="ARBA" id="ARBA00022490"/>
    </source>
</evidence>
<accession>A0ABR7F261</accession>
<dbReference type="PANTHER" id="PTHR44591">
    <property type="entry name" value="STRESS RESPONSE REGULATOR PROTEIN 1"/>
    <property type="match status" value="1"/>
</dbReference>